<keyword evidence="4" id="KW-0378">Hydrolase</keyword>
<dbReference type="SUPFAM" id="SSF55811">
    <property type="entry name" value="Nudix"/>
    <property type="match status" value="1"/>
</dbReference>
<dbReference type="InterPro" id="IPR015797">
    <property type="entry name" value="NUDIX_hydrolase-like_dom_sf"/>
</dbReference>
<dbReference type="PANTHER" id="PTHR12992:SF11">
    <property type="entry name" value="MITOCHONDRIAL COENZYME A DIPHOSPHATASE NUDT8"/>
    <property type="match status" value="1"/>
</dbReference>
<evidence type="ECO:0000256" key="5">
    <source>
        <dbReference type="ARBA" id="ARBA00022842"/>
    </source>
</evidence>
<dbReference type="GO" id="GO:0010945">
    <property type="term" value="F:coenzyme A diphosphatase activity"/>
    <property type="evidence" value="ECO:0007669"/>
    <property type="project" value="InterPro"/>
</dbReference>
<accession>A0A973A9Y9</accession>
<evidence type="ECO:0000256" key="2">
    <source>
        <dbReference type="ARBA" id="ARBA00001946"/>
    </source>
</evidence>
<dbReference type="Gene3D" id="3.90.79.10">
    <property type="entry name" value="Nucleoside Triphosphate Pyrophosphohydrolase"/>
    <property type="match status" value="1"/>
</dbReference>
<comment type="caution">
    <text evidence="8">The sequence shown here is derived from an EMBL/GenBank/DDBJ whole genome shotgun (WGS) entry which is preliminary data.</text>
</comment>
<evidence type="ECO:0000256" key="1">
    <source>
        <dbReference type="ARBA" id="ARBA00001936"/>
    </source>
</evidence>
<evidence type="ECO:0000313" key="8">
    <source>
        <dbReference type="EMBL" id="NQV66268.1"/>
    </source>
</evidence>
<gene>
    <name evidence="8" type="ORF">HQ497_12985</name>
</gene>
<dbReference type="PANTHER" id="PTHR12992">
    <property type="entry name" value="NUDIX HYDROLASE"/>
    <property type="match status" value="1"/>
</dbReference>
<dbReference type="PROSITE" id="PS51462">
    <property type="entry name" value="NUDIX"/>
    <property type="match status" value="1"/>
</dbReference>
<dbReference type="GO" id="GO:0046872">
    <property type="term" value="F:metal ion binding"/>
    <property type="evidence" value="ECO:0007669"/>
    <property type="project" value="UniProtKB-KW"/>
</dbReference>
<sequence>MNNTSTDAAGLKHPPLAADVGLIRAYFAAAMAQVGQPELRNPHVEERVSEGVRQRAKPSAVLLPIINHAAGPTLLVTRRQAQIRFAGHICFPGGRVDAVDESLVETALRETREEIDLATADIEVLGVLGDYYTQAGYRITPVVGLIQPPYQVLANPQEVAEIYEVSLARALDSANYALTWHRPERAHYSFTEGEVRIAGPTVSLMIGFYEALLGFSA</sequence>
<evidence type="ECO:0000256" key="4">
    <source>
        <dbReference type="ARBA" id="ARBA00022801"/>
    </source>
</evidence>
<name>A0A973A9Y9_9GAMM</name>
<dbReference type="InterPro" id="IPR000086">
    <property type="entry name" value="NUDIX_hydrolase_dom"/>
</dbReference>
<dbReference type="EMBL" id="JABMOJ010000492">
    <property type="protein sequence ID" value="NQV66268.1"/>
    <property type="molecule type" value="Genomic_DNA"/>
</dbReference>
<comment type="cofactor">
    <cofactor evidence="1">
        <name>Mn(2+)</name>
        <dbReference type="ChEBI" id="CHEBI:29035"/>
    </cofactor>
</comment>
<dbReference type="InterPro" id="IPR045121">
    <property type="entry name" value="CoAse"/>
</dbReference>
<keyword evidence="6" id="KW-0464">Manganese</keyword>
<evidence type="ECO:0000259" key="7">
    <source>
        <dbReference type="PROSITE" id="PS51462"/>
    </source>
</evidence>
<organism evidence="8 9">
    <name type="scientific">SAR86 cluster bacterium</name>
    <dbReference type="NCBI Taxonomy" id="2030880"/>
    <lineage>
        <taxon>Bacteria</taxon>
        <taxon>Pseudomonadati</taxon>
        <taxon>Pseudomonadota</taxon>
        <taxon>Gammaproteobacteria</taxon>
        <taxon>SAR86 cluster</taxon>
    </lineage>
</organism>
<evidence type="ECO:0000256" key="3">
    <source>
        <dbReference type="ARBA" id="ARBA00022723"/>
    </source>
</evidence>
<comment type="cofactor">
    <cofactor evidence="2">
        <name>Mg(2+)</name>
        <dbReference type="ChEBI" id="CHEBI:18420"/>
    </cofactor>
</comment>
<proteinExistence type="predicted"/>
<dbReference type="AlphaFoldDB" id="A0A973A9Y9"/>
<keyword evidence="5" id="KW-0460">Magnesium</keyword>
<feature type="domain" description="Nudix hydrolase" evidence="7">
    <location>
        <begin position="56"/>
        <end position="188"/>
    </location>
</feature>
<evidence type="ECO:0000313" key="9">
    <source>
        <dbReference type="Proteomes" id="UP000754644"/>
    </source>
</evidence>
<dbReference type="Pfam" id="PF00293">
    <property type="entry name" value="NUDIX"/>
    <property type="match status" value="1"/>
</dbReference>
<reference evidence="8" key="1">
    <citation type="submission" date="2020-05" db="EMBL/GenBank/DDBJ databases">
        <title>Sulfur intermediates as new biogeochemical hubs in an aquatic model microbial ecosystem.</title>
        <authorList>
            <person name="Vigneron A."/>
        </authorList>
    </citation>
    <scope>NUCLEOTIDE SEQUENCE</scope>
    <source>
        <strain evidence="8">Bin.250</strain>
    </source>
</reference>
<dbReference type="Proteomes" id="UP000754644">
    <property type="component" value="Unassembled WGS sequence"/>
</dbReference>
<keyword evidence="3" id="KW-0479">Metal-binding</keyword>
<dbReference type="CDD" id="cd03426">
    <property type="entry name" value="NUDIX_CoAse_Nudt7"/>
    <property type="match status" value="1"/>
</dbReference>
<protein>
    <submittedName>
        <fullName evidence="8">CoA pyrophosphatase</fullName>
    </submittedName>
</protein>
<evidence type="ECO:0000256" key="6">
    <source>
        <dbReference type="ARBA" id="ARBA00023211"/>
    </source>
</evidence>